<proteinExistence type="predicted"/>
<feature type="non-terminal residue" evidence="5">
    <location>
        <position position="1"/>
    </location>
</feature>
<protein>
    <submittedName>
        <fullName evidence="5">G2/M phase-specific E3 ubiquitin-protein ligase</fullName>
    </submittedName>
</protein>
<evidence type="ECO:0000313" key="6">
    <source>
        <dbReference type="Proteomes" id="UP000646548"/>
    </source>
</evidence>
<dbReference type="EMBL" id="WKFB01000195">
    <property type="protein sequence ID" value="KAF6732297.1"/>
    <property type="molecule type" value="Genomic_DNA"/>
</dbReference>
<dbReference type="InterPro" id="IPR035983">
    <property type="entry name" value="Hect_E3_ubiquitin_ligase"/>
</dbReference>
<dbReference type="AlphaFoldDB" id="A0A834CN12"/>
<evidence type="ECO:0000259" key="4">
    <source>
        <dbReference type="PROSITE" id="PS50237"/>
    </source>
</evidence>
<name>A0A834CN12_ORYME</name>
<organism evidence="5 6">
    <name type="scientific">Oryzias melastigma</name>
    <name type="common">Marine medaka</name>
    <dbReference type="NCBI Taxonomy" id="30732"/>
    <lineage>
        <taxon>Eukaryota</taxon>
        <taxon>Metazoa</taxon>
        <taxon>Chordata</taxon>
        <taxon>Craniata</taxon>
        <taxon>Vertebrata</taxon>
        <taxon>Euteleostomi</taxon>
        <taxon>Actinopterygii</taxon>
        <taxon>Neopterygii</taxon>
        <taxon>Teleostei</taxon>
        <taxon>Neoteleostei</taxon>
        <taxon>Acanthomorphata</taxon>
        <taxon>Ovalentaria</taxon>
        <taxon>Atherinomorphae</taxon>
        <taxon>Beloniformes</taxon>
        <taxon>Adrianichthyidae</taxon>
        <taxon>Oryziinae</taxon>
        <taxon>Oryzias</taxon>
    </lineage>
</organism>
<keyword evidence="2 3" id="KW-0833">Ubl conjugation pathway</keyword>
<dbReference type="GO" id="GO:0004842">
    <property type="term" value="F:ubiquitin-protein transferase activity"/>
    <property type="evidence" value="ECO:0007669"/>
    <property type="project" value="InterPro"/>
</dbReference>
<evidence type="ECO:0000256" key="2">
    <source>
        <dbReference type="ARBA" id="ARBA00022786"/>
    </source>
</evidence>
<dbReference type="Pfam" id="PF00632">
    <property type="entry name" value="HECT"/>
    <property type="match status" value="1"/>
</dbReference>
<feature type="active site" description="Glycyl thioester intermediate" evidence="3">
    <location>
        <position position="231"/>
    </location>
</feature>
<dbReference type="InterPro" id="IPR000569">
    <property type="entry name" value="HECT_dom"/>
</dbReference>
<dbReference type="Proteomes" id="UP000646548">
    <property type="component" value="Unassembled WGS sequence"/>
</dbReference>
<sequence>NEYSLAGKMISVSIVHGGPGPNFLSKDLVSYISGQSSFNSSVEEIKDEVIGTVLKEILNASSLENLQDQMLKNSTMLQTAGCFRNVTSVQEKHSVVREYLRWYIIERHHSAIERFKEGLNCLQFLTALQQHPAVMAPLLCHLDKQLSAMDIEHLFKPDLSETGSNKRNQEEKTISFWADCLLDCEENSSGATLEDILMFATGVPSIPPAGLEPLPQLQFLVDSKFPMANTCANILKLPLADSYNTFKENMTFGIRNSPGFGCI</sequence>
<dbReference type="PROSITE" id="PS50237">
    <property type="entry name" value="HECT"/>
    <property type="match status" value="1"/>
</dbReference>
<accession>A0A834CN12</accession>
<gene>
    <name evidence="5" type="ORF">FQA47_005341</name>
</gene>
<dbReference type="Gene3D" id="3.30.2410.10">
    <property type="entry name" value="Hect, E3 ligase catalytic domain"/>
    <property type="match status" value="1"/>
</dbReference>
<evidence type="ECO:0000256" key="1">
    <source>
        <dbReference type="ARBA" id="ARBA00022679"/>
    </source>
</evidence>
<dbReference type="SUPFAM" id="SSF56204">
    <property type="entry name" value="Hect, E3 ligase catalytic domain"/>
    <property type="match status" value="1"/>
</dbReference>
<evidence type="ECO:0000256" key="3">
    <source>
        <dbReference type="PROSITE-ProRule" id="PRU00104"/>
    </source>
</evidence>
<evidence type="ECO:0000313" key="5">
    <source>
        <dbReference type="EMBL" id="KAF6732297.1"/>
    </source>
</evidence>
<comment type="caution">
    <text evidence="5">The sequence shown here is derived from an EMBL/GenBank/DDBJ whole genome shotgun (WGS) entry which is preliminary data.</text>
</comment>
<reference evidence="5" key="1">
    <citation type="journal article" name="BMC Genomics">
        <title>Long-read sequencing and de novo genome assembly of marine medaka (Oryzias melastigma).</title>
        <authorList>
            <person name="Liang P."/>
            <person name="Saqib H.S.A."/>
            <person name="Ni X."/>
            <person name="Shen Y."/>
        </authorList>
    </citation>
    <scope>NUCLEOTIDE SEQUENCE</scope>
    <source>
        <strain evidence="5">Bigg-433</strain>
    </source>
</reference>
<keyword evidence="1" id="KW-0808">Transferase</keyword>
<feature type="domain" description="HECT" evidence="4">
    <location>
        <begin position="196"/>
        <end position="263"/>
    </location>
</feature>